<feature type="non-terminal residue" evidence="1">
    <location>
        <position position="63"/>
    </location>
</feature>
<protein>
    <submittedName>
        <fullName evidence="1">Uncharacterized protein</fullName>
    </submittedName>
</protein>
<comment type="caution">
    <text evidence="1">The sequence shown here is derived from an EMBL/GenBank/DDBJ whole genome shotgun (WGS) entry which is preliminary data.</text>
</comment>
<reference evidence="1 2" key="1">
    <citation type="journal article" date="2018" name="Front. Plant Sci.">
        <title>Red Clover (Trifolium pratense) and Zigzag Clover (T. medium) - A Picture of Genomic Similarities and Differences.</title>
        <authorList>
            <person name="Dluhosova J."/>
            <person name="Istvanek J."/>
            <person name="Nedelnik J."/>
            <person name="Repkova J."/>
        </authorList>
    </citation>
    <scope>NUCLEOTIDE SEQUENCE [LARGE SCALE GENOMIC DNA]</scope>
    <source>
        <strain evidence="2">cv. 10/8</strain>
        <tissue evidence="1">Leaf</tissue>
    </source>
</reference>
<dbReference type="Proteomes" id="UP000265520">
    <property type="component" value="Unassembled WGS sequence"/>
</dbReference>
<evidence type="ECO:0000313" key="2">
    <source>
        <dbReference type="Proteomes" id="UP000265520"/>
    </source>
</evidence>
<dbReference type="EMBL" id="LXQA011052662">
    <property type="protein sequence ID" value="MCI82838.1"/>
    <property type="molecule type" value="Genomic_DNA"/>
</dbReference>
<evidence type="ECO:0000313" key="1">
    <source>
        <dbReference type="EMBL" id="MCI82838.1"/>
    </source>
</evidence>
<sequence length="63" mass="7165">MGAAYLSLRCSRMKKSSGLDVPSLTRLWSRVFLVLDEPLEVFVANQNFNSILQMDAFFGYMTV</sequence>
<accession>A0A392V3G7</accession>
<name>A0A392V3G7_9FABA</name>
<dbReference type="AlphaFoldDB" id="A0A392V3G7"/>
<keyword evidence="2" id="KW-1185">Reference proteome</keyword>
<proteinExistence type="predicted"/>
<organism evidence="1 2">
    <name type="scientific">Trifolium medium</name>
    <dbReference type="NCBI Taxonomy" id="97028"/>
    <lineage>
        <taxon>Eukaryota</taxon>
        <taxon>Viridiplantae</taxon>
        <taxon>Streptophyta</taxon>
        <taxon>Embryophyta</taxon>
        <taxon>Tracheophyta</taxon>
        <taxon>Spermatophyta</taxon>
        <taxon>Magnoliopsida</taxon>
        <taxon>eudicotyledons</taxon>
        <taxon>Gunneridae</taxon>
        <taxon>Pentapetalae</taxon>
        <taxon>rosids</taxon>
        <taxon>fabids</taxon>
        <taxon>Fabales</taxon>
        <taxon>Fabaceae</taxon>
        <taxon>Papilionoideae</taxon>
        <taxon>50 kb inversion clade</taxon>
        <taxon>NPAAA clade</taxon>
        <taxon>Hologalegina</taxon>
        <taxon>IRL clade</taxon>
        <taxon>Trifolieae</taxon>
        <taxon>Trifolium</taxon>
    </lineage>
</organism>